<evidence type="ECO:0000313" key="3">
    <source>
        <dbReference type="EMBL" id="MDG0809361.1"/>
    </source>
</evidence>
<feature type="domain" description="DUF4190" evidence="2">
    <location>
        <begin position="11"/>
        <end position="73"/>
    </location>
</feature>
<name>A0A9X4KQI3_9BACL</name>
<dbReference type="InterPro" id="IPR025241">
    <property type="entry name" value="DUF4190"/>
</dbReference>
<protein>
    <submittedName>
        <fullName evidence="3">DUF4190 domain-containing protein</fullName>
    </submittedName>
</protein>
<evidence type="ECO:0000259" key="2">
    <source>
        <dbReference type="Pfam" id="PF13828"/>
    </source>
</evidence>
<dbReference type="RefSeq" id="WP_277530617.1">
    <property type="nucleotide sequence ID" value="NZ_JAPDIA010000003.1"/>
</dbReference>
<keyword evidence="1" id="KW-0472">Membrane</keyword>
<dbReference type="Proteomes" id="UP001153404">
    <property type="component" value="Unassembled WGS sequence"/>
</dbReference>
<keyword evidence="1" id="KW-0812">Transmembrane</keyword>
<reference evidence="3" key="1">
    <citation type="submission" date="2022-10" db="EMBL/GenBank/DDBJ databases">
        <title>Comparative genomic analysis of Cohnella hashimotonis sp. nov., isolated from the International Space Station.</title>
        <authorList>
            <person name="Simpson A."/>
            <person name="Venkateswaran K."/>
        </authorList>
    </citation>
    <scope>NUCLEOTIDE SEQUENCE</scope>
    <source>
        <strain evidence="3">DSM 28161</strain>
    </source>
</reference>
<comment type="caution">
    <text evidence="3">The sequence shown here is derived from an EMBL/GenBank/DDBJ whole genome shotgun (WGS) entry which is preliminary data.</text>
</comment>
<keyword evidence="1" id="KW-1133">Transmembrane helix</keyword>
<dbReference type="Pfam" id="PF13828">
    <property type="entry name" value="DUF4190"/>
    <property type="match status" value="1"/>
</dbReference>
<evidence type="ECO:0000256" key="1">
    <source>
        <dbReference type="SAM" id="Phobius"/>
    </source>
</evidence>
<keyword evidence="4" id="KW-1185">Reference proteome</keyword>
<feature type="transmembrane region" description="Helical" evidence="1">
    <location>
        <begin position="55"/>
        <end position="85"/>
    </location>
</feature>
<dbReference type="AlphaFoldDB" id="A0A9X4KQI3"/>
<proteinExistence type="predicted"/>
<sequence>MTPPARSNSKSVAALILGIASIVIPFIGFFLGVVGIIVSAISLKEIRVRGEQGSGMAVAGLICSIVGTVLYFVILALILIFAFAATDNNYDYNNYSNIIMEA</sequence>
<feature type="transmembrane region" description="Helical" evidence="1">
    <location>
        <begin position="12"/>
        <end position="43"/>
    </location>
</feature>
<evidence type="ECO:0000313" key="4">
    <source>
        <dbReference type="Proteomes" id="UP001153404"/>
    </source>
</evidence>
<dbReference type="EMBL" id="JAPDIA010000003">
    <property type="protein sequence ID" value="MDG0809361.1"/>
    <property type="molecule type" value="Genomic_DNA"/>
</dbReference>
<accession>A0A9X4KQI3</accession>
<gene>
    <name evidence="3" type="ORF">OMP40_08190</name>
</gene>
<organism evidence="3 4">
    <name type="scientific">Cohnella rhizosphaerae</name>
    <dbReference type="NCBI Taxonomy" id="1457232"/>
    <lineage>
        <taxon>Bacteria</taxon>
        <taxon>Bacillati</taxon>
        <taxon>Bacillota</taxon>
        <taxon>Bacilli</taxon>
        <taxon>Bacillales</taxon>
        <taxon>Paenibacillaceae</taxon>
        <taxon>Cohnella</taxon>
    </lineage>
</organism>